<dbReference type="AlphaFoldDB" id="A0A2R6XSN1"/>
<gene>
    <name evidence="1" type="ORF">MARPO_0003s0026</name>
</gene>
<protein>
    <submittedName>
        <fullName evidence="1">Uncharacterized protein</fullName>
    </submittedName>
</protein>
<evidence type="ECO:0000313" key="1">
    <source>
        <dbReference type="EMBL" id="PTQ49121.1"/>
    </source>
</evidence>
<evidence type="ECO:0000313" key="2">
    <source>
        <dbReference type="Proteomes" id="UP000244005"/>
    </source>
</evidence>
<sequence length="101" mass="11529">MRCFSGDEAERDWSRRWDERQGGQIYLLVVSVGGFLGERGSSFLLVRFELVSQCMTCEDRVLGEKGRSVVRLVMGLAGCTEIRLTIVFGDTRTLRHQQQRS</sequence>
<dbReference type="Gramene" id="Mp7g10070.1">
    <property type="protein sequence ID" value="Mp7g10070.1.cds1"/>
    <property type="gene ID" value="Mp7g10070"/>
</dbReference>
<proteinExistence type="predicted"/>
<accession>A0A2R6XSN1</accession>
<keyword evidence="2" id="KW-1185">Reference proteome</keyword>
<organism evidence="1 2">
    <name type="scientific">Marchantia polymorpha</name>
    <name type="common">Common liverwort</name>
    <name type="synonym">Marchantia aquatica</name>
    <dbReference type="NCBI Taxonomy" id="3197"/>
    <lineage>
        <taxon>Eukaryota</taxon>
        <taxon>Viridiplantae</taxon>
        <taxon>Streptophyta</taxon>
        <taxon>Embryophyta</taxon>
        <taxon>Marchantiophyta</taxon>
        <taxon>Marchantiopsida</taxon>
        <taxon>Marchantiidae</taxon>
        <taxon>Marchantiales</taxon>
        <taxon>Marchantiaceae</taxon>
        <taxon>Marchantia</taxon>
    </lineage>
</organism>
<name>A0A2R6XSN1_MARPO</name>
<reference evidence="2" key="1">
    <citation type="journal article" date="2017" name="Cell">
        <title>Insights into land plant evolution garnered from the Marchantia polymorpha genome.</title>
        <authorList>
            <person name="Bowman J.L."/>
            <person name="Kohchi T."/>
            <person name="Yamato K.T."/>
            <person name="Jenkins J."/>
            <person name="Shu S."/>
            <person name="Ishizaki K."/>
            <person name="Yamaoka S."/>
            <person name="Nishihama R."/>
            <person name="Nakamura Y."/>
            <person name="Berger F."/>
            <person name="Adam C."/>
            <person name="Aki S.S."/>
            <person name="Althoff F."/>
            <person name="Araki T."/>
            <person name="Arteaga-Vazquez M.A."/>
            <person name="Balasubrmanian S."/>
            <person name="Barry K."/>
            <person name="Bauer D."/>
            <person name="Boehm C.R."/>
            <person name="Briginshaw L."/>
            <person name="Caballero-Perez J."/>
            <person name="Catarino B."/>
            <person name="Chen F."/>
            <person name="Chiyoda S."/>
            <person name="Chovatia M."/>
            <person name="Davies K.M."/>
            <person name="Delmans M."/>
            <person name="Demura T."/>
            <person name="Dierschke T."/>
            <person name="Dolan L."/>
            <person name="Dorantes-Acosta A.E."/>
            <person name="Eklund D.M."/>
            <person name="Florent S.N."/>
            <person name="Flores-Sandoval E."/>
            <person name="Fujiyama A."/>
            <person name="Fukuzawa H."/>
            <person name="Galik B."/>
            <person name="Grimanelli D."/>
            <person name="Grimwood J."/>
            <person name="Grossniklaus U."/>
            <person name="Hamada T."/>
            <person name="Haseloff J."/>
            <person name="Hetherington A.J."/>
            <person name="Higo A."/>
            <person name="Hirakawa Y."/>
            <person name="Hundley H.N."/>
            <person name="Ikeda Y."/>
            <person name="Inoue K."/>
            <person name="Inoue S.I."/>
            <person name="Ishida S."/>
            <person name="Jia Q."/>
            <person name="Kakita M."/>
            <person name="Kanazawa T."/>
            <person name="Kawai Y."/>
            <person name="Kawashima T."/>
            <person name="Kennedy M."/>
            <person name="Kinose K."/>
            <person name="Kinoshita T."/>
            <person name="Kohara Y."/>
            <person name="Koide E."/>
            <person name="Komatsu K."/>
            <person name="Kopischke S."/>
            <person name="Kubo M."/>
            <person name="Kyozuka J."/>
            <person name="Lagercrantz U."/>
            <person name="Lin S.S."/>
            <person name="Lindquist E."/>
            <person name="Lipzen A.M."/>
            <person name="Lu C.W."/>
            <person name="De Luna E."/>
            <person name="Martienssen R.A."/>
            <person name="Minamino N."/>
            <person name="Mizutani M."/>
            <person name="Mizutani M."/>
            <person name="Mochizuki N."/>
            <person name="Monte I."/>
            <person name="Mosher R."/>
            <person name="Nagasaki H."/>
            <person name="Nakagami H."/>
            <person name="Naramoto S."/>
            <person name="Nishitani K."/>
            <person name="Ohtani M."/>
            <person name="Okamoto T."/>
            <person name="Okumura M."/>
            <person name="Phillips J."/>
            <person name="Pollak B."/>
            <person name="Reinders A."/>
            <person name="Rovekamp M."/>
            <person name="Sano R."/>
            <person name="Sawa S."/>
            <person name="Schmid M.W."/>
            <person name="Shirakawa M."/>
            <person name="Solano R."/>
            <person name="Spunde A."/>
            <person name="Suetsugu N."/>
            <person name="Sugano S."/>
            <person name="Sugiyama A."/>
            <person name="Sun R."/>
            <person name="Suzuki Y."/>
            <person name="Takenaka M."/>
            <person name="Takezawa D."/>
            <person name="Tomogane H."/>
            <person name="Tsuzuki M."/>
            <person name="Ueda T."/>
            <person name="Umeda M."/>
            <person name="Ward J.M."/>
            <person name="Watanabe Y."/>
            <person name="Yazaki K."/>
            <person name="Yokoyama R."/>
            <person name="Yoshitake Y."/>
            <person name="Yotsui I."/>
            <person name="Zachgo S."/>
            <person name="Schmutz J."/>
        </authorList>
    </citation>
    <scope>NUCLEOTIDE SEQUENCE [LARGE SCALE GENOMIC DNA]</scope>
    <source>
        <strain evidence="2">Tak-1</strain>
    </source>
</reference>
<dbReference type="Proteomes" id="UP000244005">
    <property type="component" value="Unassembled WGS sequence"/>
</dbReference>
<dbReference type="EMBL" id="KZ772675">
    <property type="protein sequence ID" value="PTQ49121.1"/>
    <property type="molecule type" value="Genomic_DNA"/>
</dbReference>